<dbReference type="Proteomes" id="UP000315736">
    <property type="component" value="Unassembled WGS sequence"/>
</dbReference>
<dbReference type="SUPFAM" id="SSF69572">
    <property type="entry name" value="Activating enzymes of the ubiquitin-like proteins"/>
    <property type="match status" value="1"/>
</dbReference>
<dbReference type="GO" id="GO:0061503">
    <property type="term" value="F:tRNA threonylcarbamoyladenosine dehydratase"/>
    <property type="evidence" value="ECO:0007669"/>
    <property type="project" value="TreeGrafter"/>
</dbReference>
<dbReference type="OrthoDB" id="9804150at2"/>
<dbReference type="InterPro" id="IPR045886">
    <property type="entry name" value="ThiF/MoeB/HesA"/>
</dbReference>
<name>A0A554W8M9_9BURK</name>
<evidence type="ECO:0000259" key="1">
    <source>
        <dbReference type="Pfam" id="PF00899"/>
    </source>
</evidence>
<dbReference type="EC" id="6.1.-.-" evidence="2"/>
<dbReference type="RefSeq" id="WP_143890296.1">
    <property type="nucleotide sequence ID" value="NZ_VJNB01000005.1"/>
</dbReference>
<dbReference type="PANTHER" id="PTHR43267:SF1">
    <property type="entry name" value="TRNA THREONYLCARBAMOYLADENOSINE DEHYDRATASE"/>
    <property type="match status" value="1"/>
</dbReference>
<gene>
    <name evidence="2" type="primary">tcdA</name>
    <name evidence="2" type="ORF">Talka_01284</name>
</gene>
<dbReference type="Pfam" id="PF00899">
    <property type="entry name" value="ThiF"/>
    <property type="match status" value="1"/>
</dbReference>
<protein>
    <submittedName>
        <fullName evidence="2">tRNA threonylcarbamoyladenosine dehydratase</fullName>
        <ecNumber evidence="2">6.1.-.-</ecNumber>
    </submittedName>
</protein>
<reference evidence="2 3" key="1">
    <citation type="submission" date="2019-07" db="EMBL/GenBank/DDBJ databases">
        <title>Tepidimonas alkaliphilus YIM 72238 draft genome.</title>
        <authorList>
            <person name="Da Costa M.S."/>
            <person name="Froufe H.J.C."/>
            <person name="Egas C."/>
            <person name="Albuquerque L."/>
        </authorList>
    </citation>
    <scope>NUCLEOTIDE SEQUENCE [LARGE SCALE GENOMIC DNA]</scope>
    <source>
        <strain evidence="2 3">YIM 72238</strain>
    </source>
</reference>
<dbReference type="InterPro" id="IPR000594">
    <property type="entry name" value="ThiF_NAD_FAD-bd"/>
</dbReference>
<sequence>MTETSVGAGGVEARRFRGVPRLYGSAAAATFAEAHAIVVGVGGVGSWAAEALARSGVGALTLIDLDHVAESNINRQVHALDDTLGMAKVQAMRARIAAFHPGCQVEAVEAFVEPDGWVALLERACDRQGRQRPLAVLDCCDQIAAKVAMAAWARRSRVPLVTVGAAGGKRYPERVEIDDLARATHDPLLARLRQQLRRRHGAPSQGPMELAAVFSREPVARPAADCPQVPDAFGPGASLSCHGYGSSVVVTATFGFCAAGWVLNQWAAGVKETL</sequence>
<dbReference type="Gene3D" id="3.40.50.720">
    <property type="entry name" value="NAD(P)-binding Rossmann-like Domain"/>
    <property type="match status" value="1"/>
</dbReference>
<comment type="caution">
    <text evidence="2">The sequence shown here is derived from an EMBL/GenBank/DDBJ whole genome shotgun (WGS) entry which is preliminary data.</text>
</comment>
<keyword evidence="2" id="KW-0436">Ligase</keyword>
<accession>A0A554W8M9</accession>
<feature type="domain" description="THIF-type NAD/FAD binding fold" evidence="1">
    <location>
        <begin position="23"/>
        <end position="169"/>
    </location>
</feature>
<evidence type="ECO:0000313" key="3">
    <source>
        <dbReference type="Proteomes" id="UP000315736"/>
    </source>
</evidence>
<dbReference type="GO" id="GO:0061504">
    <property type="term" value="P:cyclic threonylcarbamoyladenosine biosynthetic process"/>
    <property type="evidence" value="ECO:0007669"/>
    <property type="project" value="TreeGrafter"/>
</dbReference>
<organism evidence="2 3">
    <name type="scientific">Tepidimonas alkaliphilus</name>
    <dbReference type="NCBI Taxonomy" id="2588942"/>
    <lineage>
        <taxon>Bacteria</taxon>
        <taxon>Pseudomonadati</taxon>
        <taxon>Pseudomonadota</taxon>
        <taxon>Betaproteobacteria</taxon>
        <taxon>Burkholderiales</taxon>
        <taxon>Tepidimonas</taxon>
    </lineage>
</organism>
<dbReference type="InterPro" id="IPR035985">
    <property type="entry name" value="Ubiquitin-activating_enz"/>
</dbReference>
<proteinExistence type="predicted"/>
<dbReference type="EMBL" id="VJNB01000005">
    <property type="protein sequence ID" value="TSE19934.1"/>
    <property type="molecule type" value="Genomic_DNA"/>
</dbReference>
<keyword evidence="3" id="KW-1185">Reference proteome</keyword>
<dbReference type="AlphaFoldDB" id="A0A554W8M9"/>
<evidence type="ECO:0000313" key="2">
    <source>
        <dbReference type="EMBL" id="TSE19934.1"/>
    </source>
</evidence>
<dbReference type="PANTHER" id="PTHR43267">
    <property type="entry name" value="TRNA THREONYLCARBAMOYLADENOSINE DEHYDRATASE"/>
    <property type="match status" value="1"/>
</dbReference>
<dbReference type="GO" id="GO:0008641">
    <property type="term" value="F:ubiquitin-like modifier activating enzyme activity"/>
    <property type="evidence" value="ECO:0007669"/>
    <property type="project" value="InterPro"/>
</dbReference>